<organism evidence="4 5">
    <name type="scientific">Anaeramoeba flamelloides</name>
    <dbReference type="NCBI Taxonomy" id="1746091"/>
    <lineage>
        <taxon>Eukaryota</taxon>
        <taxon>Metamonada</taxon>
        <taxon>Anaeramoebidae</taxon>
        <taxon>Anaeramoeba</taxon>
    </lineage>
</organism>
<dbReference type="SMART" id="SM00671">
    <property type="entry name" value="SEL1"/>
    <property type="match status" value="7"/>
</dbReference>
<dbReference type="InterPro" id="IPR050767">
    <property type="entry name" value="Sel1_AlgK"/>
</dbReference>
<evidence type="ECO:0000256" key="2">
    <source>
        <dbReference type="SAM" id="MobiDB-lite"/>
    </source>
</evidence>
<evidence type="ECO:0000259" key="3">
    <source>
        <dbReference type="PROSITE" id="PS50097"/>
    </source>
</evidence>
<comment type="similarity">
    <text evidence="1">Belongs to the sel-1 family.</text>
</comment>
<proteinExistence type="inferred from homology"/>
<dbReference type="Pfam" id="PF08238">
    <property type="entry name" value="Sel1"/>
    <property type="match status" value="8"/>
</dbReference>
<feature type="domain" description="BTB" evidence="3">
    <location>
        <begin position="686"/>
        <end position="752"/>
    </location>
</feature>
<evidence type="ECO:0000313" key="5">
    <source>
        <dbReference type="Proteomes" id="UP001150062"/>
    </source>
</evidence>
<dbReference type="PROSITE" id="PS50097">
    <property type="entry name" value="BTB"/>
    <property type="match status" value="1"/>
</dbReference>
<dbReference type="InterPro" id="IPR006597">
    <property type="entry name" value="Sel1-like"/>
</dbReference>
<keyword evidence="5" id="KW-1185">Reference proteome</keyword>
<dbReference type="PANTHER" id="PTHR11102:SF160">
    <property type="entry name" value="ERAD-ASSOCIATED E3 UBIQUITIN-PROTEIN LIGASE COMPONENT HRD3"/>
    <property type="match status" value="1"/>
</dbReference>
<feature type="compositionally biased region" description="Acidic residues" evidence="2">
    <location>
        <begin position="525"/>
        <end position="555"/>
    </location>
</feature>
<dbReference type="SUPFAM" id="SSF81901">
    <property type="entry name" value="HCP-like"/>
    <property type="match status" value="2"/>
</dbReference>
<dbReference type="Proteomes" id="UP001150062">
    <property type="component" value="Unassembled WGS sequence"/>
</dbReference>
<accession>A0ABQ8ZCK4</accession>
<dbReference type="CDD" id="cd18186">
    <property type="entry name" value="BTB_POZ_ZBTB_KLHL-like"/>
    <property type="match status" value="1"/>
</dbReference>
<protein>
    <submittedName>
        <fullName evidence="4">Sel1-repeat-containing protein ybeq</fullName>
    </submittedName>
</protein>
<dbReference type="Pfam" id="PF00651">
    <property type="entry name" value="BTB"/>
    <property type="match status" value="1"/>
</dbReference>
<dbReference type="Gene3D" id="1.25.40.10">
    <property type="entry name" value="Tetratricopeptide repeat domain"/>
    <property type="match status" value="2"/>
</dbReference>
<comment type="caution">
    <text evidence="4">The sequence shown here is derived from an EMBL/GenBank/DDBJ whole genome shotgun (WGS) entry which is preliminary data.</text>
</comment>
<feature type="region of interest" description="Disordered" evidence="2">
    <location>
        <begin position="525"/>
        <end position="558"/>
    </location>
</feature>
<reference evidence="4" key="1">
    <citation type="submission" date="2022-08" db="EMBL/GenBank/DDBJ databases">
        <title>Novel sulfate-reducing endosymbionts in the free-living metamonad Anaeramoeba.</title>
        <authorList>
            <person name="Jerlstrom-Hultqvist J."/>
            <person name="Cepicka I."/>
            <person name="Gallot-Lavallee L."/>
            <person name="Salas-Leiva D."/>
            <person name="Curtis B.A."/>
            <person name="Zahonova K."/>
            <person name="Pipaliya S."/>
            <person name="Dacks J."/>
            <person name="Roger A.J."/>
        </authorList>
    </citation>
    <scope>NUCLEOTIDE SEQUENCE</scope>
    <source>
        <strain evidence="4">Schooner1</strain>
    </source>
</reference>
<evidence type="ECO:0000256" key="1">
    <source>
        <dbReference type="ARBA" id="ARBA00038101"/>
    </source>
</evidence>
<evidence type="ECO:0000313" key="4">
    <source>
        <dbReference type="EMBL" id="KAJ6254596.1"/>
    </source>
</evidence>
<dbReference type="InterPro" id="IPR011990">
    <property type="entry name" value="TPR-like_helical_dom_sf"/>
</dbReference>
<dbReference type="SUPFAM" id="SSF54695">
    <property type="entry name" value="POZ domain"/>
    <property type="match status" value="1"/>
</dbReference>
<dbReference type="EMBL" id="JAOAOG010000018">
    <property type="protein sequence ID" value="KAJ6254596.1"/>
    <property type="molecule type" value="Genomic_DNA"/>
</dbReference>
<dbReference type="InterPro" id="IPR011333">
    <property type="entry name" value="SKP1/BTB/POZ_sf"/>
</dbReference>
<dbReference type="PANTHER" id="PTHR11102">
    <property type="entry name" value="SEL-1-LIKE PROTEIN"/>
    <property type="match status" value="1"/>
</dbReference>
<sequence length="787" mass="92037">MDFKDLKQKADQGDPLSIGYYGTFLYEGIEVEQNYTTAFEYFSKGAKLNDPMSIYHLGEFYNLGLVVEQNYDKAFHYFSLSSELNCAKALNRMGEYYFYGIATKKNVIKACNYWLQSEELGNTASENNLKYCFRDDPKKYKEDIDLLIEEAEKNNIIAINTLGFLYEFGNGVEENGKKAFQYYTKSGELNNPIGIRKVGVSYYRGIGCIKNYDRCFEYNMKSAKLGNSCAYNNLGIFYKCGQGCDVDLKESAKWFRLSVKSGNANGCNSFAYSFGRAEGVETDERYSVILFQTGHLIGNSFCTINLGYGYQHSHYYKEDCSKSLKYYKLTTLKDLKTDLGFYNVAICLENGTGTKKNLASAYDYFKIAESMGYQKANQSLEDNSKLQYIIFKQSKLRNEIQEILYEGKLKLDNINVHKENVLHTLFYFTKKNLFENAKQLICLGVDINKKNNSDLAPFEILGFTKLRNLYLKYRDKIKFLEKDFSTYDENGNWNENDNKEVILEENVTDKKKGIVLEQQLYEEELYGNDETDDEDTDEDEDTDDDDDDDDEEMEPTEQMQKFVQKYKNVLKYLRTFNSYSEDFLQLLKNKEFSDRVFKKIKYHKLILETRIGMECEKIERILINETKNDLLDFFHWVYSGYLSRNEIAIRNICEKLGIQQNDFYQKSATSGLIRDIKKLLHNDKSHDFTIVVNDENITVNKVILQARSGLFREMFRETNDNSNQVHDYSGKTYESMSKLLEFFYTDNLIVTADDDVNFLKEELQDSTIYYLLNEYSRFDYLHYNLHI</sequence>
<dbReference type="SMART" id="SM00225">
    <property type="entry name" value="BTB"/>
    <property type="match status" value="1"/>
</dbReference>
<gene>
    <name evidence="4" type="ORF">M0813_12198</name>
</gene>
<dbReference type="Gene3D" id="3.30.710.10">
    <property type="entry name" value="Potassium Channel Kv1.1, Chain A"/>
    <property type="match status" value="1"/>
</dbReference>
<name>A0ABQ8ZCK4_9EUKA</name>
<dbReference type="InterPro" id="IPR000210">
    <property type="entry name" value="BTB/POZ_dom"/>
</dbReference>